<keyword evidence="2" id="KW-0489">Methyltransferase</keyword>
<dbReference type="Proteomes" id="UP001589627">
    <property type="component" value="Unassembled WGS sequence"/>
</dbReference>
<keyword evidence="3" id="KW-1185">Reference proteome</keyword>
<evidence type="ECO:0000313" key="2">
    <source>
        <dbReference type="EMBL" id="MFB9831366.1"/>
    </source>
</evidence>
<proteinExistence type="predicted"/>
<dbReference type="Pfam" id="PF04672">
    <property type="entry name" value="Methyltransf_19"/>
    <property type="match status" value="1"/>
</dbReference>
<name>A0ABV5Y8L3_9ACTN</name>
<keyword evidence="2" id="KW-0808">Transferase</keyword>
<dbReference type="RefSeq" id="WP_378195304.1">
    <property type="nucleotide sequence ID" value="NZ_JBHLZP010000015.1"/>
</dbReference>
<evidence type="ECO:0000313" key="3">
    <source>
        <dbReference type="Proteomes" id="UP001589627"/>
    </source>
</evidence>
<dbReference type="SUPFAM" id="SSF53335">
    <property type="entry name" value="S-adenosyl-L-methionine-dependent methyltransferases"/>
    <property type="match status" value="1"/>
</dbReference>
<evidence type="ECO:0000256" key="1">
    <source>
        <dbReference type="SAM" id="MobiDB-lite"/>
    </source>
</evidence>
<dbReference type="InterPro" id="IPR006764">
    <property type="entry name" value="SAM_dep_MeTrfase_SAV2177_type"/>
</dbReference>
<dbReference type="CDD" id="cd02440">
    <property type="entry name" value="AdoMet_MTases"/>
    <property type="match status" value="1"/>
</dbReference>
<dbReference type="Gene3D" id="3.40.50.150">
    <property type="entry name" value="Vaccinia Virus protein VP39"/>
    <property type="match status" value="1"/>
</dbReference>
<sequence length="284" mass="31869">MSAADWWRDPLAPGQRHTEFDLTKPSPARMYDYYLGGKDNFEVDRTAVEEMHRVIPELFQTARENRAFLGRAVRYVAGQGVRQFIDLGAGLPTQGNVHEIARQVSREARVVYVDNDPVVAAHGRALLAEDGSTTIIERDVRKPDEILDDPALTRLIDLREPVAVLFVAVLHFISDAEYAARIIQRFRAAMAPGSYLVIAHGTRAAGAVAVSTMTKTYETATEKVSLRDPEEIVRFFDGFDLVEPGAVHLPWWHPEIEPHPEPRPTKWHFGGVARRPADGDRGRE</sequence>
<feature type="compositionally biased region" description="Basic and acidic residues" evidence="1">
    <location>
        <begin position="275"/>
        <end position="284"/>
    </location>
</feature>
<accession>A0ABV5Y8L3</accession>
<dbReference type="InterPro" id="IPR029063">
    <property type="entry name" value="SAM-dependent_MTases_sf"/>
</dbReference>
<feature type="region of interest" description="Disordered" evidence="1">
    <location>
        <begin position="262"/>
        <end position="284"/>
    </location>
</feature>
<reference evidence="2 3" key="1">
    <citation type="submission" date="2024-09" db="EMBL/GenBank/DDBJ databases">
        <authorList>
            <person name="Sun Q."/>
            <person name="Mori K."/>
        </authorList>
    </citation>
    <scope>NUCLEOTIDE SEQUENCE [LARGE SCALE GENOMIC DNA]</scope>
    <source>
        <strain evidence="2 3">TBRC 0563</strain>
    </source>
</reference>
<dbReference type="EC" id="2.1.1.-" evidence="2"/>
<dbReference type="PIRSF" id="PIRSF017393">
    <property type="entry name" value="MTase_SAV2177"/>
    <property type="match status" value="1"/>
</dbReference>
<gene>
    <name evidence="2" type="ORF">ACFFNX_04100</name>
</gene>
<dbReference type="GO" id="GO:0008168">
    <property type="term" value="F:methyltransferase activity"/>
    <property type="evidence" value="ECO:0007669"/>
    <property type="project" value="UniProtKB-KW"/>
</dbReference>
<dbReference type="EMBL" id="JBHLZP010000015">
    <property type="protein sequence ID" value="MFB9831366.1"/>
    <property type="molecule type" value="Genomic_DNA"/>
</dbReference>
<dbReference type="GO" id="GO:0032259">
    <property type="term" value="P:methylation"/>
    <property type="evidence" value="ECO:0007669"/>
    <property type="project" value="UniProtKB-KW"/>
</dbReference>
<protein>
    <submittedName>
        <fullName evidence="2">SAM-dependent methyltransferase</fullName>
        <ecNumber evidence="2">2.1.1.-</ecNumber>
    </submittedName>
</protein>
<organism evidence="2 3">
    <name type="scientific">Actinoallomurus acaciae</name>
    <dbReference type="NCBI Taxonomy" id="502577"/>
    <lineage>
        <taxon>Bacteria</taxon>
        <taxon>Bacillati</taxon>
        <taxon>Actinomycetota</taxon>
        <taxon>Actinomycetes</taxon>
        <taxon>Streptosporangiales</taxon>
        <taxon>Thermomonosporaceae</taxon>
        <taxon>Actinoallomurus</taxon>
    </lineage>
</organism>
<comment type="caution">
    <text evidence="2">The sequence shown here is derived from an EMBL/GenBank/DDBJ whole genome shotgun (WGS) entry which is preliminary data.</text>
</comment>